<feature type="transmembrane region" description="Helical" evidence="1">
    <location>
        <begin position="179"/>
        <end position="198"/>
    </location>
</feature>
<gene>
    <name evidence="2" type="ORF">T190115A13A_50042</name>
</gene>
<feature type="transmembrane region" description="Helical" evidence="1">
    <location>
        <begin position="344"/>
        <end position="365"/>
    </location>
</feature>
<feature type="transmembrane region" description="Helical" evidence="1">
    <location>
        <begin position="252"/>
        <end position="270"/>
    </location>
</feature>
<comment type="caution">
    <text evidence="2">The sequence shown here is derived from an EMBL/GenBank/DDBJ whole genome shotgun (WGS) entry which is preliminary data.</text>
</comment>
<name>A0ABP1FBN5_9FLAO</name>
<organism evidence="2 3">
    <name type="scientific">Tenacibaculum vairaonense</name>
    <dbReference type="NCBI Taxonomy" id="3137860"/>
    <lineage>
        <taxon>Bacteria</taxon>
        <taxon>Pseudomonadati</taxon>
        <taxon>Bacteroidota</taxon>
        <taxon>Flavobacteriia</taxon>
        <taxon>Flavobacteriales</taxon>
        <taxon>Flavobacteriaceae</taxon>
        <taxon>Tenacibaculum</taxon>
    </lineage>
</organism>
<feature type="transmembrane region" description="Helical" evidence="1">
    <location>
        <begin position="219"/>
        <end position="240"/>
    </location>
</feature>
<feature type="transmembrane region" description="Helical" evidence="1">
    <location>
        <begin position="290"/>
        <end position="307"/>
    </location>
</feature>
<feature type="transmembrane region" description="Helical" evidence="1">
    <location>
        <begin position="110"/>
        <end position="130"/>
    </location>
</feature>
<evidence type="ECO:0000256" key="1">
    <source>
        <dbReference type="SAM" id="Phobius"/>
    </source>
</evidence>
<keyword evidence="1" id="KW-1133">Transmembrane helix</keyword>
<sequence>MKFIPSFGEFALKCKEAFKRFPIVIIWAIIGTFFTLTVIENKNFDTPFWGKIILTFILGISWLITTRFITEQLPKKFQWLFLLTFSFLGIFYTSIVTTERNITEESGIRFALYFIAGHLLLLIAPFITQWNNTNYFRYIKSVFIAIVRSLFFSLVLYLGITLALLAIKHLFAFDFNDKRFFQMFVVCIGIVNTWIYLADFPKNIHQKTTVQYTKALEIFVKYILIPLVIIYLIILYAYSFKILINWNLPKGWVSYLVIALSFLGFLIQVLINPVQTTIDSKIIKKFTPKFYYALVPLLILLFIAIFRRISEYGFTENRYFVLVLAFWILGITLYMLFSKSKKIRVFFASLAMLCVFASFGFWGAFSIATKSQIHQFKKVYNSLLTSDFVTTTKTKKQLSSILYYLNDKKQLTKLTPILNYNPTTKFSTLKSWELPNRILDSLQIKTTDTPLANSKYRHLNINESDLLIPIKNYDFFKIMYFNNYEKDQNRIHGYFFKIINDKNLVEISNKKQRYTIVLSTKINSLSLLTQDYNIDPAMMTIEKEWEDIAVKILFQNINLTKKNTNYTINNAQAYVFIKEKNAK</sequence>
<feature type="transmembrane region" description="Helical" evidence="1">
    <location>
        <begin position="142"/>
        <end position="167"/>
    </location>
</feature>
<keyword evidence="1" id="KW-0472">Membrane</keyword>
<dbReference type="RefSeq" id="WP_348739397.1">
    <property type="nucleotide sequence ID" value="NZ_CAXJRC010000042.1"/>
</dbReference>
<reference evidence="2 3" key="1">
    <citation type="submission" date="2024-05" db="EMBL/GenBank/DDBJ databases">
        <authorList>
            <person name="Duchaud E."/>
        </authorList>
    </citation>
    <scope>NUCLEOTIDE SEQUENCE [LARGE SCALE GENOMIC DNA]</scope>
    <source>
        <strain evidence="2">Ena-SAMPLE-TAB-13-05-2024-13:56:06:370-140305</strain>
    </source>
</reference>
<evidence type="ECO:0000313" key="2">
    <source>
        <dbReference type="EMBL" id="CAL2107800.1"/>
    </source>
</evidence>
<feature type="transmembrane region" description="Helical" evidence="1">
    <location>
        <begin position="51"/>
        <end position="70"/>
    </location>
</feature>
<dbReference type="Proteomes" id="UP001497602">
    <property type="component" value="Unassembled WGS sequence"/>
</dbReference>
<dbReference type="EMBL" id="CAXJRC010000042">
    <property type="protein sequence ID" value="CAL2107800.1"/>
    <property type="molecule type" value="Genomic_DNA"/>
</dbReference>
<accession>A0ABP1FBN5</accession>
<feature type="transmembrane region" description="Helical" evidence="1">
    <location>
        <begin position="319"/>
        <end position="337"/>
    </location>
</feature>
<evidence type="ECO:0008006" key="4">
    <source>
        <dbReference type="Google" id="ProtNLM"/>
    </source>
</evidence>
<dbReference type="InterPro" id="IPR025291">
    <property type="entry name" value="DUF4153"/>
</dbReference>
<keyword evidence="3" id="KW-1185">Reference proteome</keyword>
<keyword evidence="1" id="KW-0812">Transmembrane</keyword>
<proteinExistence type="predicted"/>
<feature type="transmembrane region" description="Helical" evidence="1">
    <location>
        <begin position="21"/>
        <end position="39"/>
    </location>
</feature>
<protein>
    <recommendedName>
        <fullName evidence="4">DUF4153 domain-containing protein</fullName>
    </recommendedName>
</protein>
<evidence type="ECO:0000313" key="3">
    <source>
        <dbReference type="Proteomes" id="UP001497602"/>
    </source>
</evidence>
<feature type="transmembrane region" description="Helical" evidence="1">
    <location>
        <begin position="77"/>
        <end position="98"/>
    </location>
</feature>
<dbReference type="Pfam" id="PF13687">
    <property type="entry name" value="DUF4153"/>
    <property type="match status" value="1"/>
</dbReference>